<protein>
    <submittedName>
        <fullName evidence="1">Uncharacterized protein</fullName>
    </submittedName>
</protein>
<accession>A0A0D6GUX7</accession>
<reference evidence="1 2" key="1">
    <citation type="submission" date="2020-02" db="EMBL/GenBank/DDBJ databases">
        <authorList>
            <person name="Brisse S."/>
        </authorList>
    </citation>
    <scope>NUCLEOTIDE SEQUENCE [LARGE SCALE GENOMIC DNA]</scope>
    <source>
        <strain evidence="1">CIP107547</strain>
    </source>
</reference>
<dbReference type="GeneID" id="29422023"/>
<comment type="caution">
    <text evidence="1">The sequence shown here is derived from an EMBL/GenBank/DDBJ whole genome shotgun (WGS) entry which is preliminary data.</text>
</comment>
<name>A0A0D6GUX7_CORDP</name>
<dbReference type="AlphaFoldDB" id="A0A0D6GUX7"/>
<dbReference type="KEGG" id="cdi:DIP1905"/>
<dbReference type="RefSeq" id="WP_010935422.1">
    <property type="nucleotide sequence ID" value="NZ_CABVGJ010000026.1"/>
</dbReference>
<dbReference type="OMA" id="TSPFKHM"/>
<dbReference type="EMBL" id="CADDAV010000026">
    <property type="protein sequence ID" value="CAB0617831.1"/>
    <property type="molecule type" value="Genomic_DNA"/>
</dbReference>
<dbReference type="OrthoDB" id="4416635at2"/>
<proteinExistence type="predicted"/>
<evidence type="ECO:0000313" key="1">
    <source>
        <dbReference type="EMBL" id="CAB0617831.1"/>
    </source>
</evidence>
<sequence>MSSTVTATKLDLPTADQLMNAADVAFNNMYAQRERRAFNLVDFLTSPFKRMGVRRDVALKAPSALGVSHA</sequence>
<evidence type="ECO:0000313" key="2">
    <source>
        <dbReference type="Proteomes" id="UP000480222"/>
    </source>
</evidence>
<gene>
    <name evidence="1" type="ORF">CIP107547_02104</name>
</gene>
<dbReference type="KEGG" id="cdip:ERS451417_01930"/>
<dbReference type="Proteomes" id="UP000480222">
    <property type="component" value="Unassembled WGS sequence"/>
</dbReference>
<organism evidence="1 2">
    <name type="scientific">Corynebacterium diphtheriae</name>
    <dbReference type="NCBI Taxonomy" id="1717"/>
    <lineage>
        <taxon>Bacteria</taxon>
        <taxon>Bacillati</taxon>
        <taxon>Actinomycetota</taxon>
        <taxon>Actinomycetes</taxon>
        <taxon>Mycobacteriales</taxon>
        <taxon>Corynebacteriaceae</taxon>
        <taxon>Corynebacterium</taxon>
    </lineage>
</organism>